<evidence type="ECO:0000313" key="2">
    <source>
        <dbReference type="EMBL" id="GMR31929.1"/>
    </source>
</evidence>
<dbReference type="EMBL" id="BTRK01000001">
    <property type="protein sequence ID" value="GMR31929.1"/>
    <property type="molecule type" value="Genomic_DNA"/>
</dbReference>
<dbReference type="Proteomes" id="UP001328107">
    <property type="component" value="Unassembled WGS sequence"/>
</dbReference>
<keyword evidence="3" id="KW-1185">Reference proteome</keyword>
<keyword evidence="1" id="KW-1133">Transmembrane helix</keyword>
<keyword evidence="1" id="KW-0812">Transmembrane</keyword>
<evidence type="ECO:0000313" key="3">
    <source>
        <dbReference type="Proteomes" id="UP001328107"/>
    </source>
</evidence>
<feature type="non-terminal residue" evidence="2">
    <location>
        <position position="148"/>
    </location>
</feature>
<evidence type="ECO:0000256" key="1">
    <source>
        <dbReference type="SAM" id="Phobius"/>
    </source>
</evidence>
<proteinExistence type="predicted"/>
<gene>
    <name evidence="2" type="ORF">PMAYCL1PPCAC_02124</name>
</gene>
<name>A0AAN4Z254_9BILA</name>
<keyword evidence="1" id="KW-0472">Membrane</keyword>
<accession>A0AAN4Z254</accession>
<feature type="non-terminal residue" evidence="2">
    <location>
        <position position="1"/>
    </location>
</feature>
<sequence>LVYSIPLPPLPITGSSFDPLAFGRLLITIVQFILAALVYHFARLLTVAFVSHSTRTQIRPLSVLARGVDMAGASNALVQIVAGVSIRGDFVSCIALASVVSGEVIAAMAVADGGRGRSALVHVLTGVGRSGVLVPVISTATDTFKTAD</sequence>
<organism evidence="2 3">
    <name type="scientific">Pristionchus mayeri</name>
    <dbReference type="NCBI Taxonomy" id="1317129"/>
    <lineage>
        <taxon>Eukaryota</taxon>
        <taxon>Metazoa</taxon>
        <taxon>Ecdysozoa</taxon>
        <taxon>Nematoda</taxon>
        <taxon>Chromadorea</taxon>
        <taxon>Rhabditida</taxon>
        <taxon>Rhabditina</taxon>
        <taxon>Diplogasteromorpha</taxon>
        <taxon>Diplogasteroidea</taxon>
        <taxon>Neodiplogasteridae</taxon>
        <taxon>Pristionchus</taxon>
    </lineage>
</organism>
<protein>
    <submittedName>
        <fullName evidence="2">Uncharacterized protein</fullName>
    </submittedName>
</protein>
<feature type="transmembrane region" description="Helical" evidence="1">
    <location>
        <begin position="20"/>
        <end position="42"/>
    </location>
</feature>
<comment type="caution">
    <text evidence="2">The sequence shown here is derived from an EMBL/GenBank/DDBJ whole genome shotgun (WGS) entry which is preliminary data.</text>
</comment>
<dbReference type="AlphaFoldDB" id="A0AAN4Z254"/>
<reference evidence="3" key="1">
    <citation type="submission" date="2022-10" db="EMBL/GenBank/DDBJ databases">
        <title>Genome assembly of Pristionchus species.</title>
        <authorList>
            <person name="Yoshida K."/>
            <person name="Sommer R.J."/>
        </authorList>
    </citation>
    <scope>NUCLEOTIDE SEQUENCE [LARGE SCALE GENOMIC DNA]</scope>
    <source>
        <strain evidence="3">RS5460</strain>
    </source>
</reference>